<evidence type="ECO:0000313" key="2">
    <source>
        <dbReference type="Proteomes" id="UP000305906"/>
    </source>
</evidence>
<dbReference type="Proteomes" id="UP000305906">
    <property type="component" value="Unassembled WGS sequence"/>
</dbReference>
<evidence type="ECO:0000313" key="1">
    <source>
        <dbReference type="EMBL" id="TLS41652.1"/>
    </source>
</evidence>
<name>A0A5R9FD50_9ACTN</name>
<reference evidence="1 2" key="1">
    <citation type="submission" date="2019-05" db="EMBL/GenBank/DDBJ databases">
        <title>Streptomyces sp. NEAU-C151, a novel actinomycete isolated from soil.</title>
        <authorList>
            <person name="Han L."/>
            <person name="Jiang H."/>
        </authorList>
    </citation>
    <scope>NUCLEOTIDE SEQUENCE [LARGE SCALE GENOMIC DNA]</scope>
    <source>
        <strain evidence="1 2">NEAU-C151</strain>
    </source>
</reference>
<dbReference type="Gene3D" id="3.40.50.300">
    <property type="entry name" value="P-loop containing nucleotide triphosphate hydrolases"/>
    <property type="match status" value="1"/>
</dbReference>
<proteinExistence type="predicted"/>
<keyword evidence="2" id="KW-1185">Reference proteome</keyword>
<comment type="caution">
    <text evidence="1">The sequence shown here is derived from an EMBL/GenBank/DDBJ whole genome shotgun (WGS) entry which is preliminary data.</text>
</comment>
<protein>
    <submittedName>
        <fullName evidence="1">Uncharacterized protein</fullName>
    </submittedName>
</protein>
<gene>
    <name evidence="1" type="ORF">FE633_35075</name>
</gene>
<dbReference type="SUPFAM" id="SSF52540">
    <property type="entry name" value="P-loop containing nucleoside triphosphate hydrolases"/>
    <property type="match status" value="1"/>
</dbReference>
<dbReference type="InterPro" id="IPR027417">
    <property type="entry name" value="P-loop_NTPase"/>
</dbReference>
<dbReference type="EMBL" id="VBZC01000052">
    <property type="protein sequence ID" value="TLS41652.1"/>
    <property type="molecule type" value="Genomic_DNA"/>
</dbReference>
<dbReference type="AlphaFoldDB" id="A0A5R9FD50"/>
<sequence length="203" mass="22621">MIVVIEGPTNSGKTTLSKGLESAWQQRGKRALRLSTLFDEDPAHVVMKSLTNPSSQSVRLDPWTDGVLYLAHLCRKTEILRSALSEGVYDHIIVDRMEPSVIAYGAVNGLGVATMRSFVDPLVGGLPRREAVLLDIGLDTMLHRATDSPLSRKDTLIKKSWDSYTSELQRTMRDLYPDYHHIHADGCAYDDVLDWTLDRLGVG</sequence>
<organism evidence="1 2">
    <name type="scientific">Streptomyces montanus</name>
    <dbReference type="NCBI Taxonomy" id="2580423"/>
    <lineage>
        <taxon>Bacteria</taxon>
        <taxon>Bacillati</taxon>
        <taxon>Actinomycetota</taxon>
        <taxon>Actinomycetes</taxon>
        <taxon>Kitasatosporales</taxon>
        <taxon>Streptomycetaceae</taxon>
        <taxon>Streptomyces</taxon>
    </lineage>
</organism>
<accession>A0A5R9FD50</accession>